<dbReference type="AlphaFoldDB" id="A0A7C8MNF3"/>
<gene>
    <name evidence="2" type="ORF">GQX73_g8064</name>
</gene>
<proteinExistence type="predicted"/>
<evidence type="ECO:0000256" key="1">
    <source>
        <dbReference type="SAM" id="MobiDB-lite"/>
    </source>
</evidence>
<dbReference type="EMBL" id="WUBL01000113">
    <property type="protein sequence ID" value="KAF2965531.1"/>
    <property type="molecule type" value="Genomic_DNA"/>
</dbReference>
<keyword evidence="3" id="KW-1185">Reference proteome</keyword>
<accession>A0A7C8MNF3</accession>
<feature type="compositionally biased region" description="Polar residues" evidence="1">
    <location>
        <begin position="20"/>
        <end position="31"/>
    </location>
</feature>
<dbReference type="InParanoid" id="A0A7C8MNF3"/>
<reference evidence="2 3" key="1">
    <citation type="submission" date="2019-12" db="EMBL/GenBank/DDBJ databases">
        <title>Draft genome sequence of the ascomycete Xylaria multiplex DSM 110363.</title>
        <authorList>
            <person name="Buettner E."/>
            <person name="Kellner H."/>
        </authorList>
    </citation>
    <scope>NUCLEOTIDE SEQUENCE [LARGE SCALE GENOMIC DNA]</scope>
    <source>
        <strain evidence="2 3">DSM 110363</strain>
    </source>
</reference>
<comment type="caution">
    <text evidence="2">The sequence shown here is derived from an EMBL/GenBank/DDBJ whole genome shotgun (WGS) entry which is preliminary data.</text>
</comment>
<protein>
    <submittedName>
        <fullName evidence="2">Uncharacterized protein</fullName>
    </submittedName>
</protein>
<evidence type="ECO:0000313" key="2">
    <source>
        <dbReference type="EMBL" id="KAF2965531.1"/>
    </source>
</evidence>
<sequence>MSSSRHSKATQYFRPEYPIRTTSSQQAQYRQDQLAYTQVPPNVRQDLLRYAHKVDGRTREWEQRFKEREKAWEDTTTARMERRDRSDPEIRYLRNKKNREEHALAKLDHAQRDYMNALKGSGDHVDTINRIQRNRIPEISNYSVPAEIQNSIGRHADYDYRPAMLPSRREYWRPK</sequence>
<organism evidence="2 3">
    <name type="scientific">Xylaria multiplex</name>
    <dbReference type="NCBI Taxonomy" id="323545"/>
    <lineage>
        <taxon>Eukaryota</taxon>
        <taxon>Fungi</taxon>
        <taxon>Dikarya</taxon>
        <taxon>Ascomycota</taxon>
        <taxon>Pezizomycotina</taxon>
        <taxon>Sordariomycetes</taxon>
        <taxon>Xylariomycetidae</taxon>
        <taxon>Xylariales</taxon>
        <taxon>Xylariaceae</taxon>
        <taxon>Xylaria</taxon>
    </lineage>
</organism>
<dbReference type="Proteomes" id="UP000481858">
    <property type="component" value="Unassembled WGS sequence"/>
</dbReference>
<evidence type="ECO:0000313" key="3">
    <source>
        <dbReference type="Proteomes" id="UP000481858"/>
    </source>
</evidence>
<name>A0A7C8MNF3_9PEZI</name>
<feature type="region of interest" description="Disordered" evidence="1">
    <location>
        <begin position="1"/>
        <end position="31"/>
    </location>
</feature>